<feature type="domain" description="Trichothecene 3-O-acetyltransferase-like N-terminal" evidence="2">
    <location>
        <begin position="16"/>
        <end position="170"/>
    </location>
</feature>
<dbReference type="OrthoDB" id="1862401at2759"/>
<organism evidence="3 4">
    <name type="scientific">Viridothelium virens</name>
    <name type="common">Speckled blister lichen</name>
    <name type="synonym">Trypethelium virens</name>
    <dbReference type="NCBI Taxonomy" id="1048519"/>
    <lineage>
        <taxon>Eukaryota</taxon>
        <taxon>Fungi</taxon>
        <taxon>Dikarya</taxon>
        <taxon>Ascomycota</taxon>
        <taxon>Pezizomycotina</taxon>
        <taxon>Dothideomycetes</taxon>
        <taxon>Dothideomycetes incertae sedis</taxon>
        <taxon>Trypetheliales</taxon>
        <taxon>Trypetheliaceae</taxon>
        <taxon>Viridothelium</taxon>
    </lineage>
</organism>
<dbReference type="PANTHER" id="PTHR31896">
    <property type="entry name" value="FAMILY REGULATORY PROTEIN, PUTATIVE (AFU_ORTHOLOGUE AFUA_3G14730)-RELATED"/>
    <property type="match status" value="1"/>
</dbReference>
<dbReference type="EMBL" id="ML991838">
    <property type="protein sequence ID" value="KAF2230612.1"/>
    <property type="molecule type" value="Genomic_DNA"/>
</dbReference>
<dbReference type="Proteomes" id="UP000800092">
    <property type="component" value="Unassembled WGS sequence"/>
</dbReference>
<protein>
    <recommendedName>
        <fullName evidence="2">Trichothecene 3-O-acetyltransferase-like N-terminal domain-containing protein</fullName>
    </recommendedName>
</protein>
<gene>
    <name evidence="3" type="ORF">EV356DRAFT_327369</name>
</gene>
<evidence type="ECO:0000259" key="2">
    <source>
        <dbReference type="Pfam" id="PF22664"/>
    </source>
</evidence>
<dbReference type="InterPro" id="IPR023213">
    <property type="entry name" value="CAT-like_dom_sf"/>
</dbReference>
<dbReference type="PANTHER" id="PTHR31896:SF64">
    <property type="entry name" value="TRICHOTHECENE 3-O-ACETYLTRANSFERASE"/>
    <property type="match status" value="1"/>
</dbReference>
<keyword evidence="1" id="KW-0808">Transferase</keyword>
<accession>A0A6A6GY13</accession>
<evidence type="ECO:0000256" key="1">
    <source>
        <dbReference type="ARBA" id="ARBA00022679"/>
    </source>
</evidence>
<dbReference type="InterPro" id="IPR054710">
    <property type="entry name" value="Tri101-like_N"/>
</dbReference>
<evidence type="ECO:0000313" key="3">
    <source>
        <dbReference type="EMBL" id="KAF2230612.1"/>
    </source>
</evidence>
<name>A0A6A6GY13_VIRVR</name>
<proteinExistence type="predicted"/>
<dbReference type="InterPro" id="IPR051283">
    <property type="entry name" value="Sec_Metabolite_Acyltrans"/>
</dbReference>
<reference evidence="3" key="1">
    <citation type="journal article" date="2020" name="Stud. Mycol.">
        <title>101 Dothideomycetes genomes: a test case for predicting lifestyles and emergence of pathogens.</title>
        <authorList>
            <person name="Haridas S."/>
            <person name="Albert R."/>
            <person name="Binder M."/>
            <person name="Bloem J."/>
            <person name="Labutti K."/>
            <person name="Salamov A."/>
            <person name="Andreopoulos B."/>
            <person name="Baker S."/>
            <person name="Barry K."/>
            <person name="Bills G."/>
            <person name="Bluhm B."/>
            <person name="Cannon C."/>
            <person name="Castanera R."/>
            <person name="Culley D."/>
            <person name="Daum C."/>
            <person name="Ezra D."/>
            <person name="Gonzalez J."/>
            <person name="Henrissat B."/>
            <person name="Kuo A."/>
            <person name="Liang C."/>
            <person name="Lipzen A."/>
            <person name="Lutzoni F."/>
            <person name="Magnuson J."/>
            <person name="Mondo S."/>
            <person name="Nolan M."/>
            <person name="Ohm R."/>
            <person name="Pangilinan J."/>
            <person name="Park H.-J."/>
            <person name="Ramirez L."/>
            <person name="Alfaro M."/>
            <person name="Sun H."/>
            <person name="Tritt A."/>
            <person name="Yoshinaga Y."/>
            <person name="Zwiers L.-H."/>
            <person name="Turgeon B."/>
            <person name="Goodwin S."/>
            <person name="Spatafora J."/>
            <person name="Crous P."/>
            <person name="Grigoriev I."/>
        </authorList>
    </citation>
    <scope>NUCLEOTIDE SEQUENCE</scope>
    <source>
        <strain evidence="3">Tuck. ex Michener</strain>
    </source>
</reference>
<evidence type="ECO:0000313" key="4">
    <source>
        <dbReference type="Proteomes" id="UP000800092"/>
    </source>
</evidence>
<dbReference type="Gene3D" id="3.30.559.10">
    <property type="entry name" value="Chloramphenicol acetyltransferase-like domain"/>
    <property type="match status" value="2"/>
</dbReference>
<dbReference type="GO" id="GO:0016740">
    <property type="term" value="F:transferase activity"/>
    <property type="evidence" value="ECO:0007669"/>
    <property type="project" value="UniProtKB-KW"/>
</dbReference>
<sequence length="446" mass="50030">MDDYLDIFGQQPHFNLYTQICLCFSLDESRPDSKIISTLKNGLERLTDHFPWVAGQVINEGSGEGNTGMFKIKPFEKTPHLIIKDFRQNHEFPSMAAFRQANFPFRMLDETIIAPCKTLPEPSTKSDPIPVLLIQANFITGGLLLTFVGQHQAMDMTGQANIMRHLSKACRKETFTGEEISCGNLSRHNVIPLLDYPDRQIPEIPHQIAPSTLSSSRASPSPKCVWTYFTFDAASLSALKSLATSICPSGYISTDDALSAFIWQSIIQARISRLDPEAKSTFARAVDPRRFLGISQLYCGLVSNMTYHTYTLRKLIDESLGVVASQLRSAIDPKTSDLEYRTRAFATALDRSPDKTKISITRGLDLSADIMLSSWSNLDSHELDFNLGLGKPEAVRRPQFDPVESLIYFMPKTLDGEIAVAICLRDEDMERLIADARFTRYGRNIK</sequence>
<keyword evidence="4" id="KW-1185">Reference proteome</keyword>
<dbReference type="Pfam" id="PF22664">
    <property type="entry name" value="TRI-like_N"/>
    <property type="match status" value="1"/>
</dbReference>
<dbReference type="AlphaFoldDB" id="A0A6A6GY13"/>